<accession>A0A5N6KVJ4</accession>
<name>A0A5N6KVJ4_9ROSI</name>
<comment type="caution">
    <text evidence="1">The sequence shown here is derived from an EMBL/GenBank/DDBJ whole genome shotgun (WGS) entry which is preliminary data.</text>
</comment>
<proteinExistence type="predicted"/>
<protein>
    <submittedName>
        <fullName evidence="1">Uncharacterized protein</fullName>
    </submittedName>
</protein>
<dbReference type="AlphaFoldDB" id="A0A5N6KVJ4"/>
<organism evidence="1 2">
    <name type="scientific">Carpinus fangiana</name>
    <dbReference type="NCBI Taxonomy" id="176857"/>
    <lineage>
        <taxon>Eukaryota</taxon>
        <taxon>Viridiplantae</taxon>
        <taxon>Streptophyta</taxon>
        <taxon>Embryophyta</taxon>
        <taxon>Tracheophyta</taxon>
        <taxon>Spermatophyta</taxon>
        <taxon>Magnoliopsida</taxon>
        <taxon>eudicotyledons</taxon>
        <taxon>Gunneridae</taxon>
        <taxon>Pentapetalae</taxon>
        <taxon>rosids</taxon>
        <taxon>fabids</taxon>
        <taxon>Fagales</taxon>
        <taxon>Betulaceae</taxon>
        <taxon>Carpinus</taxon>
    </lineage>
</organism>
<keyword evidence="2" id="KW-1185">Reference proteome</keyword>
<sequence length="198" mass="22313">MNTRRVAANPAAKRVTRIQWPWPKLRNVVNFINPEHVTDSALDILPVVAQIELIGQSLCSVHPPFRFGRLKFGAGHGAHDCQPELELCLGYVLRKVGLSIAAAHDRHEVLHCVVKARYKVPGGHGREWKPSGETFRVDDQAQLRDLVKWLSINGGRRRGKIILHEEHVFVNYDGIQGVIFVHHDEGQSFGEATESIER</sequence>
<dbReference type="Proteomes" id="UP000327013">
    <property type="component" value="Unassembled WGS sequence"/>
</dbReference>
<evidence type="ECO:0000313" key="1">
    <source>
        <dbReference type="EMBL" id="KAB8346344.1"/>
    </source>
</evidence>
<dbReference type="EMBL" id="VIBQ01000013">
    <property type="protein sequence ID" value="KAB8346344.1"/>
    <property type="molecule type" value="Genomic_DNA"/>
</dbReference>
<reference evidence="1 2" key="1">
    <citation type="submission" date="2019-06" db="EMBL/GenBank/DDBJ databases">
        <title>A chromosomal-level reference genome of Carpinus fangiana (Coryloideae, Betulaceae).</title>
        <authorList>
            <person name="Yang X."/>
            <person name="Wang Z."/>
            <person name="Zhang L."/>
            <person name="Hao G."/>
            <person name="Liu J."/>
            <person name="Yang Y."/>
        </authorList>
    </citation>
    <scope>NUCLEOTIDE SEQUENCE [LARGE SCALE GENOMIC DNA]</scope>
    <source>
        <strain evidence="1">Cfa_2016G</strain>
        <tissue evidence="1">Leaf</tissue>
    </source>
</reference>
<evidence type="ECO:0000313" key="2">
    <source>
        <dbReference type="Proteomes" id="UP000327013"/>
    </source>
</evidence>
<gene>
    <name evidence="1" type="ORF">FH972_023388</name>
</gene>